<protein>
    <submittedName>
        <fullName evidence="3">Transposase</fullName>
    </submittedName>
</protein>
<evidence type="ECO:0000313" key="3">
    <source>
        <dbReference type="EMBL" id="MBB4903756.1"/>
    </source>
</evidence>
<dbReference type="GO" id="GO:0006313">
    <property type="term" value="P:DNA transposition"/>
    <property type="evidence" value="ECO:0007669"/>
    <property type="project" value="InterPro"/>
</dbReference>
<dbReference type="PANTHER" id="PTHR30007">
    <property type="entry name" value="PHP DOMAIN PROTEIN"/>
    <property type="match status" value="1"/>
</dbReference>
<dbReference type="Pfam" id="PF13340">
    <property type="entry name" value="DUF4096"/>
    <property type="match status" value="1"/>
</dbReference>
<proteinExistence type="predicted"/>
<feature type="domain" description="Transposase IS4-like" evidence="1">
    <location>
        <begin position="103"/>
        <end position="259"/>
    </location>
</feature>
<dbReference type="InterPro" id="IPR002559">
    <property type="entry name" value="Transposase_11"/>
</dbReference>
<accession>A0A7W7PYM7</accession>
<dbReference type="GO" id="GO:0004803">
    <property type="term" value="F:transposase activity"/>
    <property type="evidence" value="ECO:0007669"/>
    <property type="project" value="InterPro"/>
</dbReference>
<feature type="domain" description="Insertion element IS402-like" evidence="2">
    <location>
        <begin position="7"/>
        <end position="85"/>
    </location>
</feature>
<evidence type="ECO:0000313" key="4">
    <source>
        <dbReference type="Proteomes" id="UP000579523"/>
    </source>
</evidence>
<reference evidence="3 4" key="1">
    <citation type="submission" date="2020-08" db="EMBL/GenBank/DDBJ databases">
        <title>Genomic Encyclopedia of Type Strains, Phase III (KMG-III): the genomes of soil and plant-associated and newly described type strains.</title>
        <authorList>
            <person name="Whitman W."/>
        </authorList>
    </citation>
    <scope>NUCLEOTIDE SEQUENCE [LARGE SCALE GENOMIC DNA]</scope>
    <source>
        <strain evidence="3 4">CECT 3273</strain>
    </source>
</reference>
<sequence length="287" mass="32405">MRADLVPDDLWERVAPLLPPAPERRRRHPGRLHVPDRAALTGIMYVLRTGVAWRDVPAETVGCSGVTAWRRLRDCTEAGVWPRLHAALLTELRRADLLDLDDCAVDGSHVRALNGGDHVGPSPVDRASPGSKHHLIVDRHGTPLAVTLTSGNRHAVTQLLPLLDAVPPIRGLRGRPRRKPRRLYADRGYDFDKYRRLLWKRGIKPLIARRGVAHGSGLGKVRWVVERAFAWLHQFKRLRTRYERRADLHQGLLELACSLICLRRLPRTANRSVSSGGELQPHRYAPC</sequence>
<comment type="caution">
    <text evidence="3">The sequence shown here is derived from an EMBL/GenBank/DDBJ whole genome shotgun (WGS) entry which is preliminary data.</text>
</comment>
<keyword evidence="4" id="KW-1185">Reference proteome</keyword>
<dbReference type="RefSeq" id="WP_311136988.1">
    <property type="nucleotide sequence ID" value="NZ_JACHJI010000053.1"/>
</dbReference>
<dbReference type="EMBL" id="JACHJI010000053">
    <property type="protein sequence ID" value="MBB4903756.1"/>
    <property type="molecule type" value="Genomic_DNA"/>
</dbReference>
<name>A0A7W7PYM7_9ACTN</name>
<dbReference type="AlphaFoldDB" id="A0A7W7PYM7"/>
<feature type="non-terminal residue" evidence="3">
    <location>
        <position position="287"/>
    </location>
</feature>
<dbReference type="Pfam" id="PF01609">
    <property type="entry name" value="DDE_Tnp_1"/>
    <property type="match status" value="1"/>
</dbReference>
<evidence type="ECO:0000259" key="2">
    <source>
        <dbReference type="Pfam" id="PF13340"/>
    </source>
</evidence>
<gene>
    <name evidence="3" type="ORF">FHS37_007853</name>
</gene>
<dbReference type="GO" id="GO:0003677">
    <property type="term" value="F:DNA binding"/>
    <property type="evidence" value="ECO:0007669"/>
    <property type="project" value="InterPro"/>
</dbReference>
<organism evidence="3 4">
    <name type="scientific">Streptomyces griseomycini</name>
    <dbReference type="NCBI Taxonomy" id="66895"/>
    <lineage>
        <taxon>Bacteria</taxon>
        <taxon>Bacillati</taxon>
        <taxon>Actinomycetota</taxon>
        <taxon>Actinomycetes</taxon>
        <taxon>Kitasatosporales</taxon>
        <taxon>Streptomycetaceae</taxon>
        <taxon>Streptomyces</taxon>
    </lineage>
</organism>
<dbReference type="Proteomes" id="UP000579523">
    <property type="component" value="Unassembled WGS sequence"/>
</dbReference>
<dbReference type="InterPro" id="IPR025161">
    <property type="entry name" value="IS402-like_dom"/>
</dbReference>
<dbReference type="PANTHER" id="PTHR30007:SF1">
    <property type="entry name" value="BLR1914 PROTEIN"/>
    <property type="match status" value="1"/>
</dbReference>
<dbReference type="NCBIfam" id="NF033580">
    <property type="entry name" value="transpos_IS5_3"/>
    <property type="match status" value="1"/>
</dbReference>
<evidence type="ECO:0000259" key="1">
    <source>
        <dbReference type="Pfam" id="PF01609"/>
    </source>
</evidence>